<reference evidence="2" key="1">
    <citation type="submission" date="2012-06" db="EMBL/GenBank/DDBJ databases">
        <title>Complete sequence of chromosome of Desulfomonile tiedjei DSM 6799.</title>
        <authorList>
            <person name="Lucas S."/>
            <person name="Copeland A."/>
            <person name="Lapidus A."/>
            <person name="Glavina del Rio T."/>
            <person name="Dalin E."/>
            <person name="Tice H."/>
            <person name="Bruce D."/>
            <person name="Goodwin L."/>
            <person name="Pitluck S."/>
            <person name="Peters L."/>
            <person name="Ovchinnikova G."/>
            <person name="Zeytun A."/>
            <person name="Lu M."/>
            <person name="Kyrpides N."/>
            <person name="Mavromatis K."/>
            <person name="Ivanova N."/>
            <person name="Brettin T."/>
            <person name="Detter J.C."/>
            <person name="Han C."/>
            <person name="Larimer F."/>
            <person name="Land M."/>
            <person name="Hauser L."/>
            <person name="Markowitz V."/>
            <person name="Cheng J.-F."/>
            <person name="Hugenholtz P."/>
            <person name="Woyke T."/>
            <person name="Wu D."/>
            <person name="Spring S."/>
            <person name="Schroeder M."/>
            <person name="Brambilla E."/>
            <person name="Klenk H.-P."/>
            <person name="Eisen J.A."/>
        </authorList>
    </citation>
    <scope>NUCLEOTIDE SEQUENCE [LARGE SCALE GENOMIC DNA]</scope>
    <source>
        <strain evidence="2">ATCC 49306 / DSM 6799 / DCB-1</strain>
    </source>
</reference>
<name>I4CDU5_DESTA</name>
<organism evidence="1 2">
    <name type="scientific">Desulfomonile tiedjei (strain ATCC 49306 / DSM 6799 / DCB-1)</name>
    <dbReference type="NCBI Taxonomy" id="706587"/>
    <lineage>
        <taxon>Bacteria</taxon>
        <taxon>Pseudomonadati</taxon>
        <taxon>Thermodesulfobacteriota</taxon>
        <taxon>Desulfomonilia</taxon>
        <taxon>Desulfomonilales</taxon>
        <taxon>Desulfomonilaceae</taxon>
        <taxon>Desulfomonile</taxon>
    </lineage>
</organism>
<dbReference type="EMBL" id="CP003360">
    <property type="protein sequence ID" value="AFM27736.1"/>
    <property type="molecule type" value="Genomic_DNA"/>
</dbReference>
<evidence type="ECO:0000313" key="2">
    <source>
        <dbReference type="Proteomes" id="UP000006055"/>
    </source>
</evidence>
<protein>
    <submittedName>
        <fullName evidence="1">Uncharacterized protein</fullName>
    </submittedName>
</protein>
<proteinExistence type="predicted"/>
<dbReference type="Proteomes" id="UP000006055">
    <property type="component" value="Chromosome"/>
</dbReference>
<gene>
    <name evidence="1" type="ordered locus">Desti_5131</name>
</gene>
<evidence type="ECO:0000313" key="1">
    <source>
        <dbReference type="EMBL" id="AFM27736.1"/>
    </source>
</evidence>
<dbReference type="KEGG" id="dti:Desti_5131"/>
<dbReference type="AlphaFoldDB" id="I4CDU5"/>
<accession>I4CDU5</accession>
<keyword evidence="2" id="KW-1185">Reference proteome</keyword>
<dbReference type="HOGENOM" id="CLU_2154326_0_0_7"/>
<sequence length="111" mass="12994">MSQRDLLLNEIAVPEHLLRLVRLAPMRKGLFLIRLSMEQLDELLDYLEDKTGETSNKKLQKQIYDLCEAMEQVGLRRILETDMSRVEFDDPGVENNNKVVNPRLCWGTHRV</sequence>